<dbReference type="EMBL" id="SUKA01000006">
    <property type="protein sequence ID" value="TJY63545.1"/>
    <property type="molecule type" value="Genomic_DNA"/>
</dbReference>
<name>A0A4U0GWP3_9SPHI</name>
<feature type="signal peptide" evidence="1">
    <location>
        <begin position="1"/>
        <end position="20"/>
    </location>
</feature>
<reference evidence="2 3" key="1">
    <citation type="submission" date="2019-04" db="EMBL/GenBank/DDBJ databases">
        <title>Sphingobacterium olei sp. nov., isolated from oil-contaminated soil.</title>
        <authorList>
            <person name="Liu B."/>
        </authorList>
    </citation>
    <scope>NUCLEOTIDE SEQUENCE [LARGE SCALE GENOMIC DNA]</scope>
    <source>
        <strain evidence="2 3">Y3L14</strain>
    </source>
</reference>
<protein>
    <recommendedName>
        <fullName evidence="4">RHS repeat protein</fullName>
    </recommendedName>
</protein>
<keyword evidence="3" id="KW-1185">Reference proteome</keyword>
<proteinExistence type="predicted"/>
<dbReference type="RefSeq" id="WP_136822219.1">
    <property type="nucleotide sequence ID" value="NZ_BMJX01000006.1"/>
</dbReference>
<keyword evidence="1" id="KW-0732">Signal</keyword>
<dbReference type="OrthoDB" id="711440at2"/>
<dbReference type="AlphaFoldDB" id="A0A4U0GWP3"/>
<sequence length="1262" mass="144618">MKRYALLFSVFLSFAHIALCQDFVKVPVSPEASALIKQTEYPVDLSRGLVNISIPLMEMGIGDLVVPVALSYHAGGFRKDERATRVGLGWSMSCDLQISRVINDKDDFGVKGYVNNELIKGAEGYLNDFPADNSYINGNLYQMYFQDMDGSPDKFSYSLLGKSGTFVAQKDFYGTGYEFVTIPYDNMKISFSDGEFTVVDTDGTVYKFGRKNSEVGPLNVSDESVLQHLIELTGGSITTWKCHKIISAKGFNEITFQYENKQVEYAGNSDDEVVVYKNESYHPSNQDWFEGNNMNISPWTDWYQILPAKDYKIGHLSKPLIEERYGGYSDHVVYKIPYYNYTTGNLDFKAVDDQTENNYSHSQIRGLSLRKIITRTEFIEFLGADEMTKILRKRSNGTLIKTVDLFASSASSYSEGYPMPTRYLDSLHTYGADTLAKERYGLQYYSKFVFGSYMKGTDMWGFVNDVTFDAAGYYQYNLGTIPRQQLPVGSYLNNANQVMVTNTTVPIGHHSSQHLLHPDRTGLLKGMLKFIVYPTGLFTEFDYEPHQYRENYSKEYVSQSVAVEAGGLRIRTINYGDLNGNRFIKQENYVYGLHEDGTGVALVKPPRSKAHRAMNFVGIISDPTYQVYYSRNMHTPPNAYGVYITMDTVYRYRSGNYHNYTMPNGSPVHYNHVTRYVQDYGQGNGKTVYEYYPPDHYMDPYERALFAEYKVPGFDVGYLKIPYTMGLLKSVTVFGRHTDAAQRFRKLNQKRYAYTKYQNGLVIRTALARPKYIFRALDSNAPYSDDVYNYDPYNPASGLGPGYPYDLFYRAQYNIHSGRMLLEWEAETSYDELGDSVSTEKSYGYAMLPYMKPSSVQTTDSEGRTVLTNSWYSYDFNDPLNLALKNRNILDPVIETLKRIDNEEILRTKVEYGEHNMLNTFYAPKRIWESSNGGAYRTVGAYELYDAYGNILEYRGRDSIPVSVVWGYNNTRPVIMARNAHYSTNPYRTHATINNPASHSALHNFLVSNHGTMYGQNSYVKYFTYDFNGNLMTLTDEKLLTSHYSYDGLDRLREVRDHENRIIKTHEYSFFNWTSTGGIPSFSRPVMESIGWQGTVWHLYNSVFYGGKTFSSNIESATAQAREELLNASYYNLDYSDTTLYIKESPGNPFVEIEFVNVFHSYYYDYPKYAYVDLVQNGHVVVSRKLFFNDVYDYPISSLTLRVPAGTYTLSFRVDPSTKYEDGFFANFEIDNRTTSSSSVVQHGSSYTFATGNSYELWLTNF</sequence>
<dbReference type="Proteomes" id="UP000309872">
    <property type="component" value="Unassembled WGS sequence"/>
</dbReference>
<feature type="chain" id="PRO_5020370863" description="RHS repeat protein" evidence="1">
    <location>
        <begin position="21"/>
        <end position="1262"/>
    </location>
</feature>
<comment type="caution">
    <text evidence="2">The sequence shown here is derived from an EMBL/GenBank/DDBJ whole genome shotgun (WGS) entry which is preliminary data.</text>
</comment>
<evidence type="ECO:0008006" key="4">
    <source>
        <dbReference type="Google" id="ProtNLM"/>
    </source>
</evidence>
<evidence type="ECO:0000313" key="3">
    <source>
        <dbReference type="Proteomes" id="UP000309872"/>
    </source>
</evidence>
<gene>
    <name evidence="2" type="ORF">FAZ19_18380</name>
</gene>
<evidence type="ECO:0000313" key="2">
    <source>
        <dbReference type="EMBL" id="TJY63545.1"/>
    </source>
</evidence>
<evidence type="ECO:0000256" key="1">
    <source>
        <dbReference type="SAM" id="SignalP"/>
    </source>
</evidence>
<organism evidence="2 3">
    <name type="scientific">Sphingobacterium alkalisoli</name>
    <dbReference type="NCBI Taxonomy" id="1874115"/>
    <lineage>
        <taxon>Bacteria</taxon>
        <taxon>Pseudomonadati</taxon>
        <taxon>Bacteroidota</taxon>
        <taxon>Sphingobacteriia</taxon>
        <taxon>Sphingobacteriales</taxon>
        <taxon>Sphingobacteriaceae</taxon>
        <taxon>Sphingobacterium</taxon>
    </lineage>
</organism>
<accession>A0A4U0GWP3</accession>